<organism evidence="2 3">
    <name type="scientific">Candidatus Staskawiczbacteria bacterium RIFOXYB1_FULL_37_44</name>
    <dbReference type="NCBI Taxonomy" id="1802223"/>
    <lineage>
        <taxon>Bacteria</taxon>
        <taxon>Candidatus Staskawicziibacteriota</taxon>
    </lineage>
</organism>
<reference evidence="2 3" key="1">
    <citation type="journal article" date="2016" name="Nat. Commun.">
        <title>Thousands of microbial genomes shed light on interconnected biogeochemical processes in an aquifer system.</title>
        <authorList>
            <person name="Anantharaman K."/>
            <person name="Brown C.T."/>
            <person name="Hug L.A."/>
            <person name="Sharon I."/>
            <person name="Castelle C.J."/>
            <person name="Probst A.J."/>
            <person name="Thomas B.C."/>
            <person name="Singh A."/>
            <person name="Wilkins M.J."/>
            <person name="Karaoz U."/>
            <person name="Brodie E.L."/>
            <person name="Williams K.H."/>
            <person name="Hubbard S.S."/>
            <person name="Banfield J.F."/>
        </authorList>
    </citation>
    <scope>NUCLEOTIDE SEQUENCE [LARGE SCALE GENOMIC DNA]</scope>
</reference>
<dbReference type="AlphaFoldDB" id="A0A1G2IUI8"/>
<comment type="caution">
    <text evidence="2">The sequence shown here is derived from an EMBL/GenBank/DDBJ whole genome shotgun (WGS) entry which is preliminary data.</text>
</comment>
<name>A0A1G2IUI8_9BACT</name>
<dbReference type="EMBL" id="MHPJ01000017">
    <property type="protein sequence ID" value="OGZ78574.1"/>
    <property type="molecule type" value="Genomic_DNA"/>
</dbReference>
<proteinExistence type="predicted"/>
<gene>
    <name evidence="2" type="ORF">A2358_01720</name>
</gene>
<protein>
    <submittedName>
        <fullName evidence="2">Uncharacterized protein</fullName>
    </submittedName>
</protein>
<evidence type="ECO:0000313" key="2">
    <source>
        <dbReference type="EMBL" id="OGZ78574.1"/>
    </source>
</evidence>
<feature type="region of interest" description="Disordered" evidence="1">
    <location>
        <begin position="45"/>
        <end position="69"/>
    </location>
</feature>
<accession>A0A1G2IUI8</accession>
<feature type="compositionally biased region" description="Basic and acidic residues" evidence="1">
    <location>
        <begin position="49"/>
        <end position="59"/>
    </location>
</feature>
<sequence>MPKFLSHDRLPREKSSFCSFGLADQEWSFFLANFQNSSSVSLRGAKRRSNPEYAHKPLDCHAPLRRGSQ</sequence>
<evidence type="ECO:0000256" key="1">
    <source>
        <dbReference type="SAM" id="MobiDB-lite"/>
    </source>
</evidence>
<dbReference type="Proteomes" id="UP000178650">
    <property type="component" value="Unassembled WGS sequence"/>
</dbReference>
<dbReference type="STRING" id="1802223.A2358_01720"/>
<evidence type="ECO:0000313" key="3">
    <source>
        <dbReference type="Proteomes" id="UP000178650"/>
    </source>
</evidence>